<dbReference type="CDD" id="cd06602">
    <property type="entry name" value="GH31_MGAM_SI_GAA"/>
    <property type="match status" value="1"/>
</dbReference>
<evidence type="ECO:0000256" key="13">
    <source>
        <dbReference type="RuleBase" id="RU361185"/>
    </source>
</evidence>
<dbReference type="InterPro" id="IPR011013">
    <property type="entry name" value="Gal_mutarotase_sf_dom"/>
</dbReference>
<organism evidence="15 16">
    <name type="scientific">Mortierella isabellina</name>
    <name type="common">Filamentous fungus</name>
    <name type="synonym">Umbelopsis isabellina</name>
    <dbReference type="NCBI Taxonomy" id="91625"/>
    <lineage>
        <taxon>Eukaryota</taxon>
        <taxon>Fungi</taxon>
        <taxon>Fungi incertae sedis</taxon>
        <taxon>Mucoromycota</taxon>
        <taxon>Mucoromycotina</taxon>
        <taxon>Umbelopsidomycetes</taxon>
        <taxon>Umbelopsidales</taxon>
        <taxon>Umbelopsidaceae</taxon>
        <taxon>Umbelopsis</taxon>
    </lineage>
</organism>
<dbReference type="PANTHER" id="PTHR22762:SF133">
    <property type="entry name" value="P-TYPE DOMAIN-CONTAINING PROTEIN"/>
    <property type="match status" value="1"/>
</dbReference>
<dbReference type="InterPro" id="IPR044913">
    <property type="entry name" value="P_trefoil_dom_sf"/>
</dbReference>
<evidence type="ECO:0000259" key="14">
    <source>
        <dbReference type="PROSITE" id="PS51448"/>
    </source>
</evidence>
<feature type="non-terminal residue" evidence="15">
    <location>
        <position position="1"/>
    </location>
</feature>
<comment type="caution">
    <text evidence="15">The sequence shown here is derived from an EMBL/GenBank/DDBJ whole genome shotgun (WGS) entry which is preliminary data.</text>
</comment>
<keyword evidence="10 13" id="KW-0326">Glycosidase</keyword>
<keyword evidence="9" id="KW-0325">Glycoprotein</keyword>
<evidence type="ECO:0000313" key="16">
    <source>
        <dbReference type="Proteomes" id="UP000654370"/>
    </source>
</evidence>
<dbReference type="InterPro" id="IPR030458">
    <property type="entry name" value="Glyco_hydro_31_AS"/>
</dbReference>
<feature type="disulfide bond" evidence="12">
    <location>
        <begin position="21"/>
        <end position="47"/>
    </location>
</feature>
<evidence type="ECO:0000256" key="8">
    <source>
        <dbReference type="ARBA" id="ARBA00023157"/>
    </source>
</evidence>
<dbReference type="Proteomes" id="UP000654370">
    <property type="component" value="Unassembled WGS sequence"/>
</dbReference>
<evidence type="ECO:0000256" key="12">
    <source>
        <dbReference type="PROSITE-ProRule" id="PRU00779"/>
    </source>
</evidence>
<dbReference type="Pfam" id="PF01055">
    <property type="entry name" value="Glyco_hydro_31_2nd"/>
    <property type="match status" value="1"/>
</dbReference>
<dbReference type="InterPro" id="IPR000322">
    <property type="entry name" value="Glyco_hydro_31_TIM"/>
</dbReference>
<dbReference type="CDD" id="cd00111">
    <property type="entry name" value="Trefoil"/>
    <property type="match status" value="1"/>
</dbReference>
<dbReference type="PANTHER" id="PTHR22762">
    <property type="entry name" value="ALPHA-GLUCOSIDASE"/>
    <property type="match status" value="1"/>
</dbReference>
<protein>
    <recommendedName>
        <fullName evidence="4">alpha-glucosidase</fullName>
        <ecNumber evidence="4">3.2.1.20</ecNumber>
    </recommendedName>
    <alternativeName>
        <fullName evidence="11">Maltase</fullName>
    </alternativeName>
</protein>
<evidence type="ECO:0000256" key="1">
    <source>
        <dbReference type="ARBA" id="ARBA00001657"/>
    </source>
</evidence>
<accession>A0A8H7U764</accession>
<comment type="subcellular location">
    <subcellularLocation>
        <location evidence="2">Endomembrane system</location>
    </subcellularLocation>
</comment>
<dbReference type="PROSITE" id="PS00129">
    <property type="entry name" value="GLYCOSYL_HYDROL_F31_1"/>
    <property type="match status" value="1"/>
</dbReference>
<dbReference type="InterPro" id="IPR013780">
    <property type="entry name" value="Glyco_hydro_b"/>
</dbReference>
<comment type="caution">
    <text evidence="12">Lacks conserved residue(s) required for the propagation of feature annotation.</text>
</comment>
<dbReference type="EC" id="3.2.1.20" evidence="4"/>
<dbReference type="OrthoDB" id="5839090at2759"/>
<dbReference type="InterPro" id="IPR000519">
    <property type="entry name" value="P_trefoil_dom"/>
</dbReference>
<keyword evidence="8 12" id="KW-1015">Disulfide bond</keyword>
<evidence type="ECO:0000256" key="7">
    <source>
        <dbReference type="ARBA" id="ARBA00023136"/>
    </source>
</evidence>
<dbReference type="SUPFAM" id="SSF57492">
    <property type="entry name" value="Trefoil"/>
    <property type="match status" value="1"/>
</dbReference>
<dbReference type="SUPFAM" id="SSF74650">
    <property type="entry name" value="Galactose mutarotase-like"/>
    <property type="match status" value="1"/>
</dbReference>
<dbReference type="EMBL" id="JAEPQZ010000015">
    <property type="protein sequence ID" value="KAG2173271.1"/>
    <property type="molecule type" value="Genomic_DNA"/>
</dbReference>
<dbReference type="Pfam" id="PF00088">
    <property type="entry name" value="Trefoil"/>
    <property type="match status" value="1"/>
</dbReference>
<dbReference type="Pfam" id="PF13802">
    <property type="entry name" value="Gal_mutarotas_2"/>
    <property type="match status" value="1"/>
</dbReference>
<dbReference type="CDD" id="cd14752">
    <property type="entry name" value="GH31_N"/>
    <property type="match status" value="1"/>
</dbReference>
<dbReference type="Gene3D" id="3.20.20.80">
    <property type="entry name" value="Glycosidases"/>
    <property type="match status" value="1"/>
</dbReference>
<keyword evidence="7" id="KW-0472">Membrane</keyword>
<dbReference type="SMART" id="SM00018">
    <property type="entry name" value="PD"/>
    <property type="match status" value="1"/>
</dbReference>
<comment type="catalytic activity">
    <reaction evidence="1">
        <text>Hydrolysis of terminal, non-reducing (1-&gt;4)-linked alpha-D-glucose residues with release of alpha-D-glucose.</text>
        <dbReference type="EC" id="3.2.1.20"/>
    </reaction>
</comment>
<evidence type="ECO:0000256" key="4">
    <source>
        <dbReference type="ARBA" id="ARBA00012741"/>
    </source>
</evidence>
<keyword evidence="6 13" id="KW-0378">Hydrolase</keyword>
<dbReference type="InterPro" id="IPR025887">
    <property type="entry name" value="Glyco_hydro_31_N_dom"/>
</dbReference>
<dbReference type="PROSITE" id="PS51448">
    <property type="entry name" value="P_TREFOIL_2"/>
    <property type="match status" value="1"/>
</dbReference>
<keyword evidence="5" id="KW-0732">Signal</keyword>
<dbReference type="GO" id="GO:0005975">
    <property type="term" value="P:carbohydrate metabolic process"/>
    <property type="evidence" value="ECO:0007669"/>
    <property type="project" value="InterPro"/>
</dbReference>
<evidence type="ECO:0000256" key="9">
    <source>
        <dbReference type="ARBA" id="ARBA00023180"/>
    </source>
</evidence>
<proteinExistence type="inferred from homology"/>
<evidence type="ECO:0000256" key="10">
    <source>
        <dbReference type="ARBA" id="ARBA00023295"/>
    </source>
</evidence>
<gene>
    <name evidence="15" type="ORF">INT43_004645</name>
</gene>
<reference evidence="15" key="1">
    <citation type="submission" date="2020-12" db="EMBL/GenBank/DDBJ databases">
        <title>Metabolic potential, ecology and presence of endohyphal bacteria is reflected in genomic diversity of Mucoromycotina.</title>
        <authorList>
            <person name="Muszewska A."/>
            <person name="Okrasinska A."/>
            <person name="Steczkiewicz K."/>
            <person name="Drgas O."/>
            <person name="Orlowska M."/>
            <person name="Perlinska-Lenart U."/>
            <person name="Aleksandrzak-Piekarczyk T."/>
            <person name="Szatraj K."/>
            <person name="Zielenkiewicz U."/>
            <person name="Pilsyk S."/>
            <person name="Malc E."/>
            <person name="Mieczkowski P."/>
            <person name="Kruszewska J.S."/>
            <person name="Biernat P."/>
            <person name="Pawlowska J."/>
        </authorList>
    </citation>
    <scope>NUCLEOTIDE SEQUENCE</scope>
    <source>
        <strain evidence="15">WA0000067209</strain>
    </source>
</reference>
<dbReference type="Gene3D" id="4.10.110.10">
    <property type="entry name" value="Spasmolytic Protein, domain 1"/>
    <property type="match status" value="1"/>
</dbReference>
<dbReference type="AlphaFoldDB" id="A0A8H7U764"/>
<dbReference type="GO" id="GO:0030246">
    <property type="term" value="F:carbohydrate binding"/>
    <property type="evidence" value="ECO:0007669"/>
    <property type="project" value="InterPro"/>
</dbReference>
<dbReference type="InterPro" id="IPR030459">
    <property type="entry name" value="Glyco_hydro_31_CS"/>
</dbReference>
<keyword evidence="16" id="KW-1185">Reference proteome</keyword>
<evidence type="ECO:0000256" key="5">
    <source>
        <dbReference type="ARBA" id="ARBA00022729"/>
    </source>
</evidence>
<evidence type="ECO:0000313" key="15">
    <source>
        <dbReference type="EMBL" id="KAG2173271.1"/>
    </source>
</evidence>
<dbReference type="GO" id="GO:0016324">
    <property type="term" value="C:apical plasma membrane"/>
    <property type="evidence" value="ECO:0007669"/>
    <property type="project" value="UniProtKB-SubCell"/>
</dbReference>
<dbReference type="InterPro" id="IPR048395">
    <property type="entry name" value="Glyco_hydro_31_C"/>
</dbReference>
<dbReference type="PROSITE" id="PS00025">
    <property type="entry name" value="P_TREFOIL_1"/>
    <property type="match status" value="1"/>
</dbReference>
<dbReference type="PROSITE" id="PS00707">
    <property type="entry name" value="GLYCOSYL_HYDROL_F31_2"/>
    <property type="match status" value="1"/>
</dbReference>
<evidence type="ECO:0000256" key="6">
    <source>
        <dbReference type="ARBA" id="ARBA00022801"/>
    </source>
</evidence>
<evidence type="ECO:0000256" key="2">
    <source>
        <dbReference type="ARBA" id="ARBA00004308"/>
    </source>
</evidence>
<dbReference type="SUPFAM" id="SSF51011">
    <property type="entry name" value="Glycosyl hydrolase domain"/>
    <property type="match status" value="1"/>
</dbReference>
<dbReference type="SUPFAM" id="SSF51445">
    <property type="entry name" value="(Trans)glycosidases"/>
    <property type="match status" value="1"/>
</dbReference>
<feature type="domain" description="P-type" evidence="14">
    <location>
        <begin position="19"/>
        <end position="68"/>
    </location>
</feature>
<dbReference type="Gene3D" id="2.60.40.1760">
    <property type="entry name" value="glycosyl hydrolase (family 31)"/>
    <property type="match status" value="1"/>
</dbReference>
<feature type="disulfide bond" evidence="12">
    <location>
        <begin position="31"/>
        <end position="46"/>
    </location>
</feature>
<sequence length="944" mass="106623">CLHATYAYEQLVFEAQSLDTCSDQAFVRNDCGFTGITQRECEVRNCCWNPTKKKHNITAAEPWCFYKDQEPTKSYTCSVDVAARGDCGWHCSGYEVTNFVFEDNEIQLSATLLENPGCSHYGPDIRNLRVTVSFDTTSQLHIKIKDADHDRFEIPKKFVPAVDEFEKWHASSRLADAAFRFSYRSRPFAFAVTRKDNNETIFDTDAPGMDALVFEQQYLELSSRLSSHARIYGLGEVVHPTFERDKRNTWQTLWARDAATPVDENVYGSHPFYLGLADGQAHGVTGSNRNIQFLRNSNGMDIVMSGNKITYKVIGGILDFYFFAGPTPDDVIDQYTALIGRPALPPKWSLGFHHSRYGFEKIEDVAEVTRRYRESGIPLETIWMDIDYMDGRKDFTYDPEKFPVNKVNELVKDLHERNQKMVAIIDPGIKVERGYEPFETGVLHDVFLKNKNGRYAVGKVWPGYTVFPDFHSNETLEWWKKSISDWLDLVPLDGIWIDMNEVASWCKGECPKSEIKEILKLLPPSSPNKPGPAAGTYSNLKDPYYEIRNFGNSRESLEFNTAPVDAIHSDGILEYDVHNLYGLTESIATRKALLDIRPNERPFILSRSTFSGSGAHAAHWLGDNWSTWESFQYSVSGTLSFQLFGIPFTGPDICGFNGDTNEQLCLRWMQLGAFYPFARNHNAINQIDQEPYLWESVANASREAISIRYKLLPYLYTQFEAASKTGKPIWRPLFFDYPMDKTAARIDRQILFGSAVLLSPVLDPDTTSVHAYLPAGRWFDWYTHEKVADSENGVFKKLDAPMNKIPVHVKGGHIIPLQEPKLTIHETASTPISLLVALDNNGEARGKLYMDDGISLNVEDTHTMVKMTAGATSLQISGTFGYSHQLNEITILGSTACNGLPSEVMANRNVMEVATSTLDPATGSMTISGLNINLSKDTVIEWRC</sequence>
<dbReference type="Gene3D" id="2.60.40.1180">
    <property type="entry name" value="Golgi alpha-mannosidase II"/>
    <property type="match status" value="2"/>
</dbReference>
<dbReference type="InterPro" id="IPR017957">
    <property type="entry name" value="P_trefoil_CS"/>
</dbReference>
<evidence type="ECO:0000256" key="11">
    <source>
        <dbReference type="ARBA" id="ARBA00041343"/>
    </source>
</evidence>
<dbReference type="InterPro" id="IPR017853">
    <property type="entry name" value="GH"/>
</dbReference>
<name>A0A8H7U764_MORIS</name>
<evidence type="ECO:0000256" key="3">
    <source>
        <dbReference type="ARBA" id="ARBA00007806"/>
    </source>
</evidence>
<dbReference type="Pfam" id="PF21365">
    <property type="entry name" value="Glyco_hydro_31_3rd"/>
    <property type="match status" value="1"/>
</dbReference>
<dbReference type="GO" id="GO:0090599">
    <property type="term" value="F:alpha-glucosidase activity"/>
    <property type="evidence" value="ECO:0007669"/>
    <property type="project" value="UniProtKB-ARBA"/>
</dbReference>
<comment type="similarity">
    <text evidence="3 13">Belongs to the glycosyl hydrolase 31 family.</text>
</comment>